<sequence length="190" mass="20843">MPSCTLADEIVGGEVSRPVDFVTSCSKTAKNCVSSRNIKDISMYSPPWTYSSSTEEAFDKLKSALSMDEKVHITLSEAPSRISIDVDRQFPRQDEVKFSLLPDDKVITFVSKEKDDEALLPDFGFQKTRLGQIRESAGFSEMGSNIGSSDTAGKRESFKTQLKSFYGLQSGSGWEDVLEKVDLSGGGGEE</sequence>
<dbReference type="Proteomes" id="UP001165082">
    <property type="component" value="Unassembled WGS sequence"/>
</dbReference>
<dbReference type="AlphaFoldDB" id="A0A9W7F8B3"/>
<gene>
    <name evidence="1" type="ORF">TrRE_jg11784</name>
</gene>
<dbReference type="Pfam" id="PF07386">
    <property type="entry name" value="DUF1499"/>
    <property type="match status" value="1"/>
</dbReference>
<comment type="caution">
    <text evidence="1">The sequence shown here is derived from an EMBL/GenBank/DDBJ whole genome shotgun (WGS) entry which is preliminary data.</text>
</comment>
<dbReference type="PANTHER" id="PTHR34801">
    <property type="entry name" value="EXPRESSED PROTEIN"/>
    <property type="match status" value="1"/>
</dbReference>
<dbReference type="EMBL" id="BRXZ01000157">
    <property type="protein sequence ID" value="GMI06356.1"/>
    <property type="molecule type" value="Genomic_DNA"/>
</dbReference>
<keyword evidence="2" id="KW-1185">Reference proteome</keyword>
<reference evidence="1" key="1">
    <citation type="submission" date="2022-07" db="EMBL/GenBank/DDBJ databases">
        <title>Genome analysis of Parmales, a sister group of diatoms, reveals the evolutionary specialization of diatoms from phago-mixotrophs to photoautotrophs.</title>
        <authorList>
            <person name="Ban H."/>
            <person name="Sato S."/>
            <person name="Yoshikawa S."/>
            <person name="Kazumasa Y."/>
            <person name="Nakamura Y."/>
            <person name="Ichinomiya M."/>
            <person name="Saitoh K."/>
            <person name="Sato N."/>
            <person name="Blanc-Mathieu R."/>
            <person name="Endo H."/>
            <person name="Kuwata A."/>
            <person name="Ogata H."/>
        </authorList>
    </citation>
    <scope>NUCLEOTIDE SEQUENCE</scope>
</reference>
<protein>
    <submittedName>
        <fullName evidence="1">Uncharacterized protein</fullName>
    </submittedName>
</protein>
<organism evidence="1 2">
    <name type="scientific">Triparma retinervis</name>
    <dbReference type="NCBI Taxonomy" id="2557542"/>
    <lineage>
        <taxon>Eukaryota</taxon>
        <taxon>Sar</taxon>
        <taxon>Stramenopiles</taxon>
        <taxon>Ochrophyta</taxon>
        <taxon>Bolidophyceae</taxon>
        <taxon>Parmales</taxon>
        <taxon>Triparmaceae</taxon>
        <taxon>Triparma</taxon>
    </lineage>
</organism>
<dbReference type="PANTHER" id="PTHR34801:SF6">
    <property type="entry name" value="SLL1620 PROTEIN"/>
    <property type="match status" value="1"/>
</dbReference>
<dbReference type="InterPro" id="IPR010865">
    <property type="entry name" value="DUF1499"/>
</dbReference>
<proteinExistence type="predicted"/>
<dbReference type="OrthoDB" id="45602at2759"/>
<accession>A0A9W7F8B3</accession>
<evidence type="ECO:0000313" key="1">
    <source>
        <dbReference type="EMBL" id="GMI06356.1"/>
    </source>
</evidence>
<name>A0A9W7F8B3_9STRA</name>
<evidence type="ECO:0000313" key="2">
    <source>
        <dbReference type="Proteomes" id="UP001165082"/>
    </source>
</evidence>